<evidence type="ECO:0000259" key="4">
    <source>
        <dbReference type="Pfam" id="PF00884"/>
    </source>
</evidence>
<gene>
    <name evidence="5" type="ORF">FCC1311_023722</name>
</gene>
<dbReference type="Pfam" id="PF00884">
    <property type="entry name" value="Sulfatase"/>
    <property type="match status" value="1"/>
</dbReference>
<dbReference type="PANTHER" id="PTHR45953">
    <property type="entry name" value="IDURONATE 2-SULFATASE"/>
    <property type="match status" value="1"/>
</dbReference>
<keyword evidence="3" id="KW-0732">Signal</keyword>
<evidence type="ECO:0000256" key="1">
    <source>
        <dbReference type="ARBA" id="ARBA00022723"/>
    </source>
</evidence>
<comment type="caution">
    <text evidence="5">The sequence shown here is derived from an EMBL/GenBank/DDBJ whole genome shotgun (WGS) entry which is preliminary data.</text>
</comment>
<dbReference type="OrthoDB" id="96314at2759"/>
<evidence type="ECO:0000313" key="5">
    <source>
        <dbReference type="EMBL" id="GBG26152.1"/>
    </source>
</evidence>
<dbReference type="GO" id="GO:0046872">
    <property type="term" value="F:metal ion binding"/>
    <property type="evidence" value="ECO:0007669"/>
    <property type="project" value="UniProtKB-KW"/>
</dbReference>
<feature type="domain" description="Sulfatase N-terminal" evidence="4">
    <location>
        <begin position="37"/>
        <end position="427"/>
    </location>
</feature>
<accession>A0A2R5G542</accession>
<keyword evidence="1" id="KW-0479">Metal-binding</keyword>
<evidence type="ECO:0000256" key="3">
    <source>
        <dbReference type="SAM" id="SignalP"/>
    </source>
</evidence>
<protein>
    <submittedName>
        <fullName evidence="5">Iduronate 2-sulfatase</fullName>
    </submittedName>
</protein>
<dbReference type="AlphaFoldDB" id="A0A2R5G542"/>
<dbReference type="SUPFAM" id="SSF53649">
    <property type="entry name" value="Alkaline phosphatase-like"/>
    <property type="match status" value="1"/>
</dbReference>
<feature type="chain" id="PRO_5015322569" evidence="3">
    <location>
        <begin position="35"/>
        <end position="551"/>
    </location>
</feature>
<dbReference type="InterPro" id="IPR017850">
    <property type="entry name" value="Alkaline_phosphatase_core_sf"/>
</dbReference>
<dbReference type="InterPro" id="IPR000917">
    <property type="entry name" value="Sulfatase_N"/>
</dbReference>
<keyword evidence="2" id="KW-0378">Hydrolase</keyword>
<dbReference type="GO" id="GO:0005737">
    <property type="term" value="C:cytoplasm"/>
    <property type="evidence" value="ECO:0007669"/>
    <property type="project" value="TreeGrafter"/>
</dbReference>
<dbReference type="InParanoid" id="A0A2R5G542"/>
<dbReference type="Proteomes" id="UP000241890">
    <property type="component" value="Unassembled WGS sequence"/>
</dbReference>
<organism evidence="5 6">
    <name type="scientific">Hondaea fermentalgiana</name>
    <dbReference type="NCBI Taxonomy" id="2315210"/>
    <lineage>
        <taxon>Eukaryota</taxon>
        <taxon>Sar</taxon>
        <taxon>Stramenopiles</taxon>
        <taxon>Bigyra</taxon>
        <taxon>Labyrinthulomycetes</taxon>
        <taxon>Thraustochytrida</taxon>
        <taxon>Thraustochytriidae</taxon>
        <taxon>Hondaea</taxon>
    </lineage>
</organism>
<feature type="signal peptide" evidence="3">
    <location>
        <begin position="1"/>
        <end position="34"/>
    </location>
</feature>
<evidence type="ECO:0000313" key="6">
    <source>
        <dbReference type="Proteomes" id="UP000241890"/>
    </source>
</evidence>
<dbReference type="EMBL" id="BEYU01000019">
    <property type="protein sequence ID" value="GBG26152.1"/>
    <property type="molecule type" value="Genomic_DNA"/>
</dbReference>
<proteinExistence type="predicted"/>
<keyword evidence="6" id="KW-1185">Reference proteome</keyword>
<reference evidence="5 6" key="1">
    <citation type="submission" date="2017-12" db="EMBL/GenBank/DDBJ databases">
        <title>Sequencing, de novo assembly and annotation of complete genome of a new Thraustochytrid species, strain FCC1311.</title>
        <authorList>
            <person name="Sedici K."/>
            <person name="Godart F."/>
            <person name="Aiese Cigliano R."/>
            <person name="Sanseverino W."/>
            <person name="Barakat M."/>
            <person name="Ortet P."/>
            <person name="Marechal E."/>
            <person name="Cagnac O."/>
            <person name="Amato A."/>
        </authorList>
    </citation>
    <scope>NUCLEOTIDE SEQUENCE [LARGE SCALE GENOMIC DNA]</scope>
</reference>
<dbReference type="Gene3D" id="3.40.720.10">
    <property type="entry name" value="Alkaline Phosphatase, subunit A"/>
    <property type="match status" value="1"/>
</dbReference>
<name>A0A2R5G542_9STRA</name>
<dbReference type="PANTHER" id="PTHR45953:SF1">
    <property type="entry name" value="IDURONATE 2-SULFATASE"/>
    <property type="match status" value="1"/>
</dbReference>
<sequence length="551" mass="61295">MATRANAPRRRWAVRATAALAAVALAELATCAQATYNVLFILVDDLKPTLGAFGDEEAKTPYMDDLLSRGTVFQSMSCSMAICGPSRASLISGRHADATQTWAFQPTFRKVSPELMTLPGHLRQETNHRAVGVGKILDNRNFNTDGELAPDLCGQDTWENADNVHCSWDEYITPKQMRQEPLCNGKTALRWAADDYEDWDQYDQFEAIILEIDNVTRHEDYCIGLIGREKLVELAANATEQPFFLAVGFVKPHLPWTGPRADFESFRTDPDSTILPPPEIQMDLDDNIFWTEQSSSWTKPSSNAELEKYEGWDTYDASDLVRAYYASTAFVDRQIGALISTLDNEIDETVRNNTMIILWGDNGYHLGDFGLWGKKTNLENSARVPCGIVAPPAWTAISGNEVQVGAHSDSPTDSVDLYPTVLDILGVDPPSDQTFSGTSLVPIMKNSSAQVRAAALSEYVSYENSNFMGYSIRTQSYRLIVYMKLSNKGVFDYSTAKKMELYHYGEPGAFETINRIDDDNYADVKAEMLALIGDPSDPDWTHLLGVAPFDA</sequence>
<evidence type="ECO:0000256" key="2">
    <source>
        <dbReference type="ARBA" id="ARBA00022801"/>
    </source>
</evidence>
<dbReference type="GO" id="GO:0008484">
    <property type="term" value="F:sulfuric ester hydrolase activity"/>
    <property type="evidence" value="ECO:0007669"/>
    <property type="project" value="TreeGrafter"/>
</dbReference>